<feature type="region of interest" description="Disordered" evidence="9">
    <location>
        <begin position="1"/>
        <end position="27"/>
    </location>
</feature>
<organism evidence="11 12">
    <name type="scientific">Geodermatophilus africanus</name>
    <dbReference type="NCBI Taxonomy" id="1137993"/>
    <lineage>
        <taxon>Bacteria</taxon>
        <taxon>Bacillati</taxon>
        <taxon>Actinomycetota</taxon>
        <taxon>Actinomycetes</taxon>
        <taxon>Geodermatophilales</taxon>
        <taxon>Geodermatophilaceae</taxon>
        <taxon>Geodermatophilus</taxon>
    </lineage>
</organism>
<dbReference type="GO" id="GO:0009317">
    <property type="term" value="C:acetyl-CoA carboxylase complex"/>
    <property type="evidence" value="ECO:0007669"/>
    <property type="project" value="InterPro"/>
</dbReference>
<keyword evidence="5 8" id="KW-0443">Lipid metabolism</keyword>
<dbReference type="SUPFAM" id="SSF51230">
    <property type="entry name" value="Single hybrid motif"/>
    <property type="match status" value="1"/>
</dbReference>
<gene>
    <name evidence="11" type="ORF">SAMN05660209_03092</name>
</gene>
<comment type="function">
    <text evidence="8">This protein is a component of the acetyl coenzyme A carboxylase complex; first, biotin carboxylase catalyzes the carboxylation of the carrier protein and then the transcarboxylase transfers the carboxyl group to form malonyl-CoA.</text>
</comment>
<sequence>MSASEFPPRTIATTPAPRPDDEAPDLRDDVVALARALPGELRRLSVRDGDRAIEVEWAAPAPAAAPAAAPSPVSAAPGDRDVRPAAGPDPAAAAPEVAGSVRSPLVGTFYTAPSPGADPFVRVGDEVEAGQTVGIVEAMKLMNPIVVDEAGVIAEILVGDAESVEYDQVLMRLRPPGRSR</sequence>
<dbReference type="PROSITE" id="PS50968">
    <property type="entry name" value="BIOTINYL_LIPOYL"/>
    <property type="match status" value="1"/>
</dbReference>
<evidence type="ECO:0000256" key="1">
    <source>
        <dbReference type="ARBA" id="ARBA00005194"/>
    </source>
</evidence>
<protein>
    <recommendedName>
        <fullName evidence="2 8">Biotin carboxyl carrier protein of acetyl-CoA carboxylase</fullName>
    </recommendedName>
</protein>
<dbReference type="EMBL" id="FNOT01000008">
    <property type="protein sequence ID" value="SDY54233.1"/>
    <property type="molecule type" value="Genomic_DNA"/>
</dbReference>
<feature type="domain" description="Lipoyl-binding" evidence="10">
    <location>
        <begin position="98"/>
        <end position="174"/>
    </location>
</feature>
<dbReference type="CDD" id="cd06850">
    <property type="entry name" value="biotinyl_domain"/>
    <property type="match status" value="1"/>
</dbReference>
<evidence type="ECO:0000256" key="4">
    <source>
        <dbReference type="ARBA" id="ARBA00022832"/>
    </source>
</evidence>
<dbReference type="PANTHER" id="PTHR45266">
    <property type="entry name" value="OXALOACETATE DECARBOXYLASE ALPHA CHAIN"/>
    <property type="match status" value="1"/>
</dbReference>
<proteinExistence type="predicted"/>
<keyword evidence="3 8" id="KW-0444">Lipid biosynthesis</keyword>
<accession>A0A1H3KQ18</accession>
<keyword evidence="6 8" id="KW-0275">Fatty acid biosynthesis</keyword>
<dbReference type="Gene3D" id="2.40.50.100">
    <property type="match status" value="1"/>
</dbReference>
<keyword evidence="7 8" id="KW-0092">Biotin</keyword>
<dbReference type="PROSITE" id="PS00188">
    <property type="entry name" value="BIOTIN"/>
    <property type="match status" value="1"/>
</dbReference>
<dbReference type="OrthoDB" id="9811735at2"/>
<dbReference type="InterPro" id="IPR011053">
    <property type="entry name" value="Single_hybrid_motif"/>
</dbReference>
<dbReference type="InterPro" id="IPR001249">
    <property type="entry name" value="AcCoA_biotinCC"/>
</dbReference>
<evidence type="ECO:0000256" key="9">
    <source>
        <dbReference type="SAM" id="MobiDB-lite"/>
    </source>
</evidence>
<evidence type="ECO:0000256" key="2">
    <source>
        <dbReference type="ARBA" id="ARBA00017562"/>
    </source>
</evidence>
<evidence type="ECO:0000313" key="11">
    <source>
        <dbReference type="EMBL" id="SDY54233.1"/>
    </source>
</evidence>
<dbReference type="AlphaFoldDB" id="A0A1H3KQ18"/>
<dbReference type="GO" id="GO:0003989">
    <property type="term" value="F:acetyl-CoA carboxylase activity"/>
    <property type="evidence" value="ECO:0007669"/>
    <property type="project" value="InterPro"/>
</dbReference>
<keyword evidence="4 8" id="KW-0276">Fatty acid metabolism</keyword>
<dbReference type="STRING" id="1137993.SAMN05660209_03092"/>
<dbReference type="Proteomes" id="UP000198921">
    <property type="component" value="Unassembled WGS sequence"/>
</dbReference>
<evidence type="ECO:0000256" key="6">
    <source>
        <dbReference type="ARBA" id="ARBA00023160"/>
    </source>
</evidence>
<evidence type="ECO:0000256" key="7">
    <source>
        <dbReference type="ARBA" id="ARBA00023267"/>
    </source>
</evidence>
<dbReference type="Pfam" id="PF00364">
    <property type="entry name" value="Biotin_lipoyl"/>
    <property type="match status" value="1"/>
</dbReference>
<dbReference type="InterPro" id="IPR001882">
    <property type="entry name" value="Biotin_BS"/>
</dbReference>
<evidence type="ECO:0000256" key="5">
    <source>
        <dbReference type="ARBA" id="ARBA00023098"/>
    </source>
</evidence>
<evidence type="ECO:0000256" key="3">
    <source>
        <dbReference type="ARBA" id="ARBA00022516"/>
    </source>
</evidence>
<dbReference type="NCBIfam" id="TIGR00531">
    <property type="entry name" value="BCCP"/>
    <property type="match status" value="1"/>
</dbReference>
<dbReference type="InterPro" id="IPR000089">
    <property type="entry name" value="Biotin_lipoyl"/>
</dbReference>
<dbReference type="InterPro" id="IPR050709">
    <property type="entry name" value="Biotin_Carboxyl_Carrier/Decarb"/>
</dbReference>
<keyword evidence="12" id="KW-1185">Reference proteome</keyword>
<comment type="pathway">
    <text evidence="1 8">Lipid metabolism; fatty acid biosynthesis.</text>
</comment>
<dbReference type="PANTHER" id="PTHR45266:SF3">
    <property type="entry name" value="OXALOACETATE DECARBOXYLASE ALPHA CHAIN"/>
    <property type="match status" value="1"/>
</dbReference>
<dbReference type="UniPathway" id="UPA00094"/>
<feature type="compositionally biased region" description="Low complexity" evidence="9">
    <location>
        <begin position="60"/>
        <end position="77"/>
    </location>
</feature>
<evidence type="ECO:0000256" key="8">
    <source>
        <dbReference type="RuleBase" id="RU364072"/>
    </source>
</evidence>
<evidence type="ECO:0000259" key="10">
    <source>
        <dbReference type="PROSITE" id="PS50968"/>
    </source>
</evidence>
<dbReference type="GO" id="GO:0006633">
    <property type="term" value="P:fatty acid biosynthetic process"/>
    <property type="evidence" value="ECO:0007669"/>
    <property type="project" value="UniProtKB-UniPathway"/>
</dbReference>
<dbReference type="PRINTS" id="PR01071">
    <property type="entry name" value="ACOABIOTINCC"/>
</dbReference>
<name>A0A1H3KQ18_9ACTN</name>
<feature type="compositionally biased region" description="Low complexity" evidence="9">
    <location>
        <begin position="84"/>
        <end position="98"/>
    </location>
</feature>
<feature type="region of interest" description="Disordered" evidence="9">
    <location>
        <begin position="60"/>
        <end position="98"/>
    </location>
</feature>
<evidence type="ECO:0000313" key="12">
    <source>
        <dbReference type="Proteomes" id="UP000198921"/>
    </source>
</evidence>
<feature type="compositionally biased region" description="Basic and acidic residues" evidence="9">
    <location>
        <begin position="18"/>
        <end position="27"/>
    </location>
</feature>
<reference evidence="12" key="1">
    <citation type="submission" date="2016-10" db="EMBL/GenBank/DDBJ databases">
        <authorList>
            <person name="Varghese N."/>
            <person name="Submissions S."/>
        </authorList>
    </citation>
    <scope>NUCLEOTIDE SEQUENCE [LARGE SCALE GENOMIC DNA]</scope>
    <source>
        <strain evidence="12">DSM 45422</strain>
    </source>
</reference>